<accession>A0A0C3KI96</accession>
<evidence type="ECO:0000313" key="2">
    <source>
        <dbReference type="EMBL" id="KIO21223.1"/>
    </source>
</evidence>
<organism evidence="2 3">
    <name type="scientific">Tulasnella calospora MUT 4182</name>
    <dbReference type="NCBI Taxonomy" id="1051891"/>
    <lineage>
        <taxon>Eukaryota</taxon>
        <taxon>Fungi</taxon>
        <taxon>Dikarya</taxon>
        <taxon>Basidiomycota</taxon>
        <taxon>Agaricomycotina</taxon>
        <taxon>Agaricomycetes</taxon>
        <taxon>Cantharellales</taxon>
        <taxon>Tulasnellaceae</taxon>
        <taxon>Tulasnella</taxon>
    </lineage>
</organism>
<keyword evidence="3" id="KW-1185">Reference proteome</keyword>
<dbReference type="InterPro" id="IPR058913">
    <property type="entry name" value="Integrase_dom_put"/>
</dbReference>
<gene>
    <name evidence="2" type="ORF">M407DRAFT_80615</name>
</gene>
<dbReference type="HOGENOM" id="CLU_092517_1_1_1"/>
<feature type="non-terminal residue" evidence="2">
    <location>
        <position position="1"/>
    </location>
</feature>
<dbReference type="Proteomes" id="UP000054248">
    <property type="component" value="Unassembled WGS sequence"/>
</dbReference>
<dbReference type="STRING" id="1051891.A0A0C3KI96"/>
<dbReference type="PANTHER" id="PTHR46791:SF5">
    <property type="entry name" value="CLR5 DOMAIN-CONTAINING PROTEIN-RELATED"/>
    <property type="match status" value="1"/>
</dbReference>
<dbReference type="OrthoDB" id="3013454at2759"/>
<proteinExistence type="predicted"/>
<sequence length="228" mass="26110">VRGDRGGENVKVAQWMVKHRGLNRASYIWGSSTHNTRIERLWVEVGSQFARSWRAFFLRLEEQHGLDPGNTSHRWLLHLLFLDMLNADATAFQKDWNLHGISGLGQNHSPKQDIFSGFDAEVRHPSIPVPVAANPFQDPAQADAWKVFRESLASIIEQDIIPLGYGVRIEEWDDGTYSDLGYIPVGPRSERRKPVLLPAEVWLPRARLWAQGLEVFRLVKEQMVSHTR</sequence>
<dbReference type="AlphaFoldDB" id="A0A0C3KI96"/>
<feature type="domain" description="Integrase core" evidence="1">
    <location>
        <begin position="1"/>
        <end position="114"/>
    </location>
</feature>
<dbReference type="EMBL" id="KN823145">
    <property type="protein sequence ID" value="KIO21223.1"/>
    <property type="molecule type" value="Genomic_DNA"/>
</dbReference>
<protein>
    <recommendedName>
        <fullName evidence="1">Integrase core domain-containing protein</fullName>
    </recommendedName>
</protein>
<dbReference type="Pfam" id="PF24764">
    <property type="entry name" value="rva_4"/>
    <property type="match status" value="1"/>
</dbReference>
<reference evidence="3" key="2">
    <citation type="submission" date="2015-01" db="EMBL/GenBank/DDBJ databases">
        <title>Evolutionary Origins and Diversification of the Mycorrhizal Mutualists.</title>
        <authorList>
            <consortium name="DOE Joint Genome Institute"/>
            <consortium name="Mycorrhizal Genomics Consortium"/>
            <person name="Kohler A."/>
            <person name="Kuo A."/>
            <person name="Nagy L.G."/>
            <person name="Floudas D."/>
            <person name="Copeland A."/>
            <person name="Barry K.W."/>
            <person name="Cichocki N."/>
            <person name="Veneault-Fourrey C."/>
            <person name="LaButti K."/>
            <person name="Lindquist E.A."/>
            <person name="Lipzen A."/>
            <person name="Lundell T."/>
            <person name="Morin E."/>
            <person name="Murat C."/>
            <person name="Riley R."/>
            <person name="Ohm R."/>
            <person name="Sun H."/>
            <person name="Tunlid A."/>
            <person name="Henrissat B."/>
            <person name="Grigoriev I.V."/>
            <person name="Hibbett D.S."/>
            <person name="Martin F."/>
        </authorList>
    </citation>
    <scope>NUCLEOTIDE SEQUENCE [LARGE SCALE GENOMIC DNA]</scope>
    <source>
        <strain evidence="3">MUT 4182</strain>
    </source>
</reference>
<name>A0A0C3KI96_9AGAM</name>
<dbReference type="PANTHER" id="PTHR46791">
    <property type="entry name" value="EXPRESSED PROTEIN"/>
    <property type="match status" value="1"/>
</dbReference>
<reference evidence="2 3" key="1">
    <citation type="submission" date="2014-04" db="EMBL/GenBank/DDBJ databases">
        <authorList>
            <consortium name="DOE Joint Genome Institute"/>
            <person name="Kuo A."/>
            <person name="Girlanda M."/>
            <person name="Perotto S."/>
            <person name="Kohler A."/>
            <person name="Nagy L.G."/>
            <person name="Floudas D."/>
            <person name="Copeland A."/>
            <person name="Barry K.W."/>
            <person name="Cichocki N."/>
            <person name="Veneault-Fourrey C."/>
            <person name="LaButti K."/>
            <person name="Lindquist E.A."/>
            <person name="Lipzen A."/>
            <person name="Lundell T."/>
            <person name="Morin E."/>
            <person name="Murat C."/>
            <person name="Sun H."/>
            <person name="Tunlid A."/>
            <person name="Henrissat B."/>
            <person name="Grigoriev I.V."/>
            <person name="Hibbett D.S."/>
            <person name="Martin F."/>
            <person name="Nordberg H.P."/>
            <person name="Cantor M.N."/>
            <person name="Hua S.X."/>
        </authorList>
    </citation>
    <scope>NUCLEOTIDE SEQUENCE [LARGE SCALE GENOMIC DNA]</scope>
    <source>
        <strain evidence="2 3">MUT 4182</strain>
    </source>
</reference>
<evidence type="ECO:0000259" key="1">
    <source>
        <dbReference type="Pfam" id="PF24764"/>
    </source>
</evidence>
<evidence type="ECO:0000313" key="3">
    <source>
        <dbReference type="Proteomes" id="UP000054248"/>
    </source>
</evidence>